<dbReference type="InterPro" id="IPR001610">
    <property type="entry name" value="PAC"/>
</dbReference>
<dbReference type="SUPFAM" id="SSF55785">
    <property type="entry name" value="PYP-like sensor domain (PAS domain)"/>
    <property type="match status" value="2"/>
</dbReference>
<feature type="domain" description="PAS" evidence="5">
    <location>
        <begin position="142"/>
        <end position="213"/>
    </location>
</feature>
<dbReference type="OrthoDB" id="230688at2157"/>
<protein>
    <recommendedName>
        <fullName evidence="9">PAS domain S-box-containing protein</fullName>
    </recommendedName>
</protein>
<dbReference type="InterPro" id="IPR004358">
    <property type="entry name" value="Sig_transdc_His_kin-like_C"/>
</dbReference>
<evidence type="ECO:0000259" key="5">
    <source>
        <dbReference type="PROSITE" id="PS50112"/>
    </source>
</evidence>
<evidence type="ECO:0000259" key="6">
    <source>
        <dbReference type="PROSITE" id="PS50113"/>
    </source>
</evidence>
<dbReference type="Pfam" id="PF00989">
    <property type="entry name" value="PAS"/>
    <property type="match status" value="1"/>
</dbReference>
<dbReference type="Pfam" id="PF02518">
    <property type="entry name" value="HATPase_c"/>
    <property type="match status" value="1"/>
</dbReference>
<dbReference type="Proteomes" id="UP000319894">
    <property type="component" value="Unassembled WGS sequence"/>
</dbReference>
<dbReference type="SMART" id="SM00086">
    <property type="entry name" value="PAC"/>
    <property type="match status" value="2"/>
</dbReference>
<keyword evidence="3" id="KW-0157">Chromophore</keyword>
<dbReference type="PRINTS" id="PR00344">
    <property type="entry name" value="BCTRLSENSOR"/>
</dbReference>
<feature type="domain" description="PAS" evidence="5">
    <location>
        <begin position="264"/>
        <end position="317"/>
    </location>
</feature>
<dbReference type="InterPro" id="IPR036890">
    <property type="entry name" value="HATPase_C_sf"/>
</dbReference>
<keyword evidence="2" id="KW-0288">FMN</keyword>
<gene>
    <name evidence="7" type="ORF">DP107_05420</name>
</gene>
<dbReference type="InterPro" id="IPR005467">
    <property type="entry name" value="His_kinase_dom"/>
</dbReference>
<dbReference type="PANTHER" id="PTHR47429:SF2">
    <property type="entry name" value="PROTEIN TWIN LOV 1"/>
    <property type="match status" value="1"/>
</dbReference>
<dbReference type="InterPro" id="IPR013767">
    <property type="entry name" value="PAS_fold"/>
</dbReference>
<dbReference type="SMART" id="SM00387">
    <property type="entry name" value="HATPase_c"/>
    <property type="match status" value="1"/>
</dbReference>
<dbReference type="PROSITE" id="PS50109">
    <property type="entry name" value="HIS_KIN"/>
    <property type="match status" value="1"/>
</dbReference>
<evidence type="ECO:0008006" key="9">
    <source>
        <dbReference type="Google" id="ProtNLM"/>
    </source>
</evidence>
<dbReference type="InterPro" id="IPR003594">
    <property type="entry name" value="HATPase_dom"/>
</dbReference>
<dbReference type="Gene3D" id="3.30.565.10">
    <property type="entry name" value="Histidine kinase-like ATPase, C-terminal domain"/>
    <property type="match status" value="1"/>
</dbReference>
<accession>A0A554ND47</accession>
<organism evidence="7 8">
    <name type="scientific">Haloglomus irregulare</name>
    <dbReference type="NCBI Taxonomy" id="2234134"/>
    <lineage>
        <taxon>Archaea</taxon>
        <taxon>Methanobacteriati</taxon>
        <taxon>Methanobacteriota</taxon>
        <taxon>Stenosarchaea group</taxon>
        <taxon>Halobacteria</taxon>
        <taxon>Halobacteriales</taxon>
        <taxon>Natronomonadaceae</taxon>
        <taxon>Haloglomus</taxon>
    </lineage>
</organism>
<dbReference type="RefSeq" id="WP_144261127.1">
    <property type="nucleotide sequence ID" value="NZ_QMDX01000002.1"/>
</dbReference>
<dbReference type="GO" id="GO:0016772">
    <property type="term" value="F:transferase activity, transferring phosphorus-containing groups"/>
    <property type="evidence" value="ECO:0007669"/>
    <property type="project" value="InterPro"/>
</dbReference>
<evidence type="ECO:0000313" key="8">
    <source>
        <dbReference type="Proteomes" id="UP000319894"/>
    </source>
</evidence>
<sequence length="607" mass="66769">MALTNREDVAAPGEQLRLLLLVARDRDRELFAERLREEYEVLTAAPDEEWPEFDLCLVDSAWHRRTAAALRERRGDAEPVQLPVLLLLRGQPADTPWLGEALGEVVDGVVELPADGMELDARVDSLARTRSMSRALASQRDRLRLFRRAIDEAAVGVTISDYTRPDNPLIYGNGRFTDITGYEPEEYVGRNHRFLQGSETDPEPVAKLRQAIDAGESIRVRLRNYRKDGTVFWSRVTVAPVWDGSGAITHYVGFQEDVTEEVERERQVEALLQAAADPIYELDADGHFTLVNDAMVSALGYDRSTLLGSHISLIVPEGSVVESAELVEELRTTGRERATHETTVTAADGERLTYQISLSLRREGGTFGGVVGVCRDVTELRHSERRLSVFDRVLRHNLRNKMNVVLARAQRIAEGAGDPAEQAATIEAAGEELLALSDRTRKFHDSIEPGGEAGPVDIAGLVRRVAADNAERHPDASFDVEAPGVAWGRASDTIEQALNELVGNAVSHTDRESPAVELRVGPTEDAVVIEVADDGPGIGDLEREALERGHETPLDHARGLGLWFVRWTVTNAGGDIAIEANEPRGSVVRLSLPRAEPPPEVEHDGID</sequence>
<evidence type="ECO:0000259" key="4">
    <source>
        <dbReference type="PROSITE" id="PS50109"/>
    </source>
</evidence>
<dbReference type="Gene3D" id="3.30.450.20">
    <property type="entry name" value="PAS domain"/>
    <property type="match status" value="2"/>
</dbReference>
<dbReference type="PROSITE" id="PS50113">
    <property type="entry name" value="PAC"/>
    <property type="match status" value="2"/>
</dbReference>
<evidence type="ECO:0000256" key="3">
    <source>
        <dbReference type="ARBA" id="ARBA00022991"/>
    </source>
</evidence>
<evidence type="ECO:0000313" key="7">
    <source>
        <dbReference type="EMBL" id="TSD15288.1"/>
    </source>
</evidence>
<feature type="domain" description="Histidine kinase" evidence="4">
    <location>
        <begin position="393"/>
        <end position="596"/>
    </location>
</feature>
<dbReference type="SUPFAM" id="SSF55874">
    <property type="entry name" value="ATPase domain of HSP90 chaperone/DNA topoisomerase II/histidine kinase"/>
    <property type="match status" value="1"/>
</dbReference>
<feature type="domain" description="PAC" evidence="6">
    <location>
        <begin position="338"/>
        <end position="389"/>
    </location>
</feature>
<dbReference type="AlphaFoldDB" id="A0A554ND47"/>
<dbReference type="PANTHER" id="PTHR47429">
    <property type="entry name" value="PROTEIN TWIN LOV 1"/>
    <property type="match status" value="1"/>
</dbReference>
<comment type="caution">
    <text evidence="7">The sequence shown here is derived from an EMBL/GenBank/DDBJ whole genome shotgun (WGS) entry which is preliminary data.</text>
</comment>
<dbReference type="EMBL" id="QMDX01000002">
    <property type="protein sequence ID" value="TSD15288.1"/>
    <property type="molecule type" value="Genomic_DNA"/>
</dbReference>
<dbReference type="PROSITE" id="PS50112">
    <property type="entry name" value="PAS"/>
    <property type="match status" value="2"/>
</dbReference>
<proteinExistence type="predicted"/>
<dbReference type="InParanoid" id="A0A554ND47"/>
<keyword evidence="1" id="KW-0285">Flavoprotein</keyword>
<name>A0A554ND47_9EURY</name>
<dbReference type="InterPro" id="IPR000700">
    <property type="entry name" value="PAS-assoc_C"/>
</dbReference>
<keyword evidence="8" id="KW-1185">Reference proteome</keyword>
<dbReference type="InterPro" id="IPR000014">
    <property type="entry name" value="PAS"/>
</dbReference>
<reference evidence="7 8" key="1">
    <citation type="submission" date="2018-06" db="EMBL/GenBank/DDBJ databases">
        <title>Natronomonas sp. F16-60 a new haloarchaeon isolated from a solar saltern of Isla Cristina, Huelva, Spain.</title>
        <authorList>
            <person name="Duran-Viseras A."/>
            <person name="Sanchez-Porro C."/>
            <person name="Ventosa A."/>
        </authorList>
    </citation>
    <scope>NUCLEOTIDE SEQUENCE [LARGE SCALE GENOMIC DNA]</scope>
    <source>
        <strain evidence="7 8">F16-60</strain>
    </source>
</reference>
<evidence type="ECO:0000256" key="2">
    <source>
        <dbReference type="ARBA" id="ARBA00022643"/>
    </source>
</evidence>
<dbReference type="SMART" id="SM00091">
    <property type="entry name" value="PAS"/>
    <property type="match status" value="2"/>
</dbReference>
<dbReference type="GO" id="GO:0006355">
    <property type="term" value="P:regulation of DNA-templated transcription"/>
    <property type="evidence" value="ECO:0007669"/>
    <property type="project" value="InterPro"/>
</dbReference>
<dbReference type="InterPro" id="IPR035965">
    <property type="entry name" value="PAS-like_dom_sf"/>
</dbReference>
<feature type="domain" description="PAC" evidence="6">
    <location>
        <begin position="216"/>
        <end position="270"/>
    </location>
</feature>
<dbReference type="Pfam" id="PF13426">
    <property type="entry name" value="PAS_9"/>
    <property type="match status" value="1"/>
</dbReference>
<dbReference type="CDD" id="cd00130">
    <property type="entry name" value="PAS"/>
    <property type="match status" value="2"/>
</dbReference>
<dbReference type="NCBIfam" id="TIGR00229">
    <property type="entry name" value="sensory_box"/>
    <property type="match status" value="2"/>
</dbReference>
<evidence type="ECO:0000256" key="1">
    <source>
        <dbReference type="ARBA" id="ARBA00022630"/>
    </source>
</evidence>